<dbReference type="Gene3D" id="1.10.150.80">
    <property type="entry name" value="HRDC domain"/>
    <property type="match status" value="2"/>
</dbReference>
<sequence length="412" mass="45813">MSDFPVLAEPREGVPPVVASPEALRRTCQALQNGYGPIAIDTERAHGFRYNPRAYLIQLRREGSGTHLVDPVALGETEGLKPLADALAGTQWILHAAAQDMPCLAMDGLRPDDLFDTELAGRLLSLPRVGLGSMVEHYCGVTLLKEHSASDWSRRPLPHDWLVYAALDVELLNDVREKVIADLREAGKDEWARQEFAHLVTVAAGLPSEEPGVDASRWRRISHIGDIRSRAGLQLAHDLWLARDNLAHDLDIAPGRLLRDEALVAAAKHCDRTVNVDVEKILSVKGFHRGQAMKYHQTWVDAIDHARGVSPKKYPPFREYSSAIPHPRSWERHHPEEAARWAAVRPAVNEMAADHDVPPENLCTPAWLRQFAWQPPHDLSVAGVDAFFADLGARPWQRGILASLLSEVMAQL</sequence>
<dbReference type="EMBL" id="NOWI01000008">
    <property type="protein sequence ID" value="RFT43241.1"/>
    <property type="molecule type" value="Genomic_DNA"/>
</dbReference>
<dbReference type="InterPro" id="IPR041605">
    <property type="entry name" value="Exo_C"/>
</dbReference>
<dbReference type="InterPro" id="IPR002121">
    <property type="entry name" value="HRDC_dom"/>
</dbReference>
<reference evidence="2 3" key="1">
    <citation type="submission" date="2017-07" db="EMBL/GenBank/DDBJ databases">
        <authorList>
            <person name="Sun Z.S."/>
            <person name="Albrecht U."/>
            <person name="Echele G."/>
            <person name="Lee C.C."/>
        </authorList>
    </citation>
    <scope>NUCLEOTIDE SEQUENCE [LARGE SCALE GENOMIC DNA]</scope>
    <source>
        <strain evidence="2 3">P16-029</strain>
    </source>
</reference>
<dbReference type="RefSeq" id="WP_065672687.1">
    <property type="nucleotide sequence ID" value="NZ_JAQDJS010000001.1"/>
</dbReference>
<comment type="caution">
    <text evidence="2">The sequence shown here is derived from an EMBL/GenBank/DDBJ whole genome shotgun (WGS) entry which is preliminary data.</text>
</comment>
<dbReference type="InterPro" id="IPR036397">
    <property type="entry name" value="RNaseH_sf"/>
</dbReference>
<dbReference type="CDD" id="cd06142">
    <property type="entry name" value="RNaseD_exo"/>
    <property type="match status" value="1"/>
</dbReference>
<dbReference type="SUPFAM" id="SSF53098">
    <property type="entry name" value="Ribonuclease H-like"/>
    <property type="match status" value="1"/>
</dbReference>
<name>A0A3E2DD15_9ACTN</name>
<dbReference type="Pfam" id="PF01612">
    <property type="entry name" value="DNA_pol_A_exo1"/>
    <property type="match status" value="1"/>
</dbReference>
<dbReference type="PANTHER" id="PTHR47649">
    <property type="entry name" value="RIBONUCLEASE D"/>
    <property type="match status" value="1"/>
</dbReference>
<evidence type="ECO:0000313" key="3">
    <source>
        <dbReference type="Proteomes" id="UP000259211"/>
    </source>
</evidence>
<organism evidence="2 3">
    <name type="scientific">Cutibacterium avidum</name>
    <dbReference type="NCBI Taxonomy" id="33010"/>
    <lineage>
        <taxon>Bacteria</taxon>
        <taxon>Bacillati</taxon>
        <taxon>Actinomycetota</taxon>
        <taxon>Actinomycetes</taxon>
        <taxon>Propionibacteriales</taxon>
        <taxon>Propionibacteriaceae</taxon>
        <taxon>Cutibacterium</taxon>
    </lineage>
</organism>
<proteinExistence type="predicted"/>
<dbReference type="Pfam" id="PF18305">
    <property type="entry name" value="DNA_pol_A_exoN"/>
    <property type="match status" value="1"/>
</dbReference>
<dbReference type="GO" id="GO:0000166">
    <property type="term" value="F:nucleotide binding"/>
    <property type="evidence" value="ECO:0007669"/>
    <property type="project" value="InterPro"/>
</dbReference>
<dbReference type="SUPFAM" id="SSF47819">
    <property type="entry name" value="HRDC-like"/>
    <property type="match status" value="1"/>
</dbReference>
<dbReference type="InterPro" id="IPR010997">
    <property type="entry name" value="HRDC-like_sf"/>
</dbReference>
<dbReference type="InterPro" id="IPR044876">
    <property type="entry name" value="HRDC_dom_sf"/>
</dbReference>
<dbReference type="SMART" id="SM00474">
    <property type="entry name" value="35EXOc"/>
    <property type="match status" value="1"/>
</dbReference>
<accession>A0A3E2DD15</accession>
<dbReference type="GO" id="GO:0008408">
    <property type="term" value="F:3'-5' exonuclease activity"/>
    <property type="evidence" value="ECO:0007669"/>
    <property type="project" value="InterPro"/>
</dbReference>
<dbReference type="PANTHER" id="PTHR47649:SF1">
    <property type="entry name" value="RIBONUCLEASE D"/>
    <property type="match status" value="1"/>
</dbReference>
<dbReference type="InterPro" id="IPR002562">
    <property type="entry name" value="3'-5'_exonuclease_dom"/>
</dbReference>
<feature type="domain" description="3'-5' exonuclease" evidence="1">
    <location>
        <begin position="15"/>
        <end position="184"/>
    </location>
</feature>
<evidence type="ECO:0000259" key="1">
    <source>
        <dbReference type="SMART" id="SM00474"/>
    </source>
</evidence>
<protein>
    <submittedName>
        <fullName evidence="2">Ribonuclease D</fullName>
    </submittedName>
</protein>
<dbReference type="AlphaFoldDB" id="A0A3E2DD15"/>
<dbReference type="Gene3D" id="3.30.420.10">
    <property type="entry name" value="Ribonuclease H-like superfamily/Ribonuclease H"/>
    <property type="match status" value="1"/>
</dbReference>
<dbReference type="GO" id="GO:0003676">
    <property type="term" value="F:nucleic acid binding"/>
    <property type="evidence" value="ECO:0007669"/>
    <property type="project" value="InterPro"/>
</dbReference>
<evidence type="ECO:0000313" key="2">
    <source>
        <dbReference type="EMBL" id="RFT43241.1"/>
    </source>
</evidence>
<dbReference type="Pfam" id="PF00570">
    <property type="entry name" value="HRDC"/>
    <property type="match status" value="1"/>
</dbReference>
<dbReference type="InterPro" id="IPR012337">
    <property type="entry name" value="RNaseH-like_sf"/>
</dbReference>
<dbReference type="GO" id="GO:0006139">
    <property type="term" value="P:nucleobase-containing compound metabolic process"/>
    <property type="evidence" value="ECO:0007669"/>
    <property type="project" value="InterPro"/>
</dbReference>
<dbReference type="InterPro" id="IPR051086">
    <property type="entry name" value="RNase_D-like"/>
</dbReference>
<dbReference type="Proteomes" id="UP000259211">
    <property type="component" value="Unassembled WGS sequence"/>
</dbReference>
<gene>
    <name evidence="2" type="ORF">CHT91_09995</name>
</gene>